<dbReference type="InterPro" id="IPR012349">
    <property type="entry name" value="Split_barrel_FMN-bd"/>
</dbReference>
<gene>
    <name evidence="3" type="ORF">BGL_1c01830</name>
</gene>
<organism evidence="3 4">
    <name type="scientific">Burkholderia plantarii</name>
    <dbReference type="NCBI Taxonomy" id="41899"/>
    <lineage>
        <taxon>Bacteria</taxon>
        <taxon>Pseudomonadati</taxon>
        <taxon>Pseudomonadota</taxon>
        <taxon>Betaproteobacteria</taxon>
        <taxon>Burkholderiales</taxon>
        <taxon>Burkholderiaceae</taxon>
        <taxon>Burkholderia</taxon>
    </lineage>
</organism>
<dbReference type="GO" id="GO:0005737">
    <property type="term" value="C:cytoplasm"/>
    <property type="evidence" value="ECO:0007669"/>
    <property type="project" value="UniProtKB-ARBA"/>
</dbReference>
<evidence type="ECO:0000259" key="2">
    <source>
        <dbReference type="Pfam" id="PF13883"/>
    </source>
</evidence>
<dbReference type="InterPro" id="IPR055343">
    <property type="entry name" value="CREG_beta-barrel"/>
</dbReference>
<feature type="domain" description="CREG-like beta-barrel" evidence="2">
    <location>
        <begin position="77"/>
        <end position="227"/>
    </location>
</feature>
<keyword evidence="4" id="KW-1185">Reference proteome</keyword>
<dbReference type="AlphaFoldDB" id="A0A0B6RXJ6"/>
<dbReference type="Gene3D" id="2.30.110.10">
    <property type="entry name" value="Electron Transport, Fmn-binding Protein, Chain A"/>
    <property type="match status" value="1"/>
</dbReference>
<evidence type="ECO:0000313" key="4">
    <source>
        <dbReference type="Proteomes" id="UP000031838"/>
    </source>
</evidence>
<dbReference type="Pfam" id="PF13883">
    <property type="entry name" value="CREG_beta-barrel"/>
    <property type="match status" value="1"/>
</dbReference>
<name>A0A0B6RXJ6_BURPL</name>
<reference evidence="4" key="1">
    <citation type="submission" date="2011-03" db="EMBL/GenBank/DDBJ databases">
        <authorList>
            <person name="Voget S."/>
            <person name="Streit W.R."/>
            <person name="Jaeger K.E."/>
            <person name="Daniel R."/>
        </authorList>
    </citation>
    <scope>NUCLEOTIDE SEQUENCE [LARGE SCALE GENOMIC DNA]</scope>
    <source>
        <strain evidence="4">PG1</strain>
    </source>
</reference>
<accession>A0A0B6RXJ6</accession>
<protein>
    <submittedName>
        <fullName evidence="3">Pyridoxamine 5'-phosphate oxidase-like,FMN-binding protein</fullName>
    </submittedName>
</protein>
<dbReference type="KEGG" id="bgp:BGL_1c01830"/>
<evidence type="ECO:0000256" key="1">
    <source>
        <dbReference type="SAM" id="MobiDB-lite"/>
    </source>
</evidence>
<dbReference type="Proteomes" id="UP000031838">
    <property type="component" value="Chromosome 1"/>
</dbReference>
<dbReference type="PANTHER" id="PTHR13343">
    <property type="entry name" value="CREG1 PROTEIN"/>
    <property type="match status" value="1"/>
</dbReference>
<feature type="region of interest" description="Disordered" evidence="1">
    <location>
        <begin position="32"/>
        <end position="62"/>
    </location>
</feature>
<dbReference type="PANTHER" id="PTHR13343:SF17">
    <property type="entry name" value="CELLULAR REPRESSOR OF E1A-STIMULATED GENES, ISOFORM A"/>
    <property type="match status" value="1"/>
</dbReference>
<sequence>MRVAGVRSHAGRAQGGLSLKVAPYANDARQWAAATDSNGASRPTRGGAPRRQGDAHDRGGAAQEHALTLSVSLPIHLLHRGQAGTLATHAREPAGFPYPTVVPYATDARHRPVVLVSTLAEHTRNLAADARAGFLVVDPQPAGRAAAAPEASSDGEPAASAALEAERVTLIGRFVRIDDDPYLAARYQRYHRDAARYLALGDFAFWALECERLRFIGGFGRMGWLDGAELDALPPLSFDEEQALWARYAVGNSGPELIGVDRHGADWRIAGRLRRTTFANPAADSRSLIDAVEIAAATIDSP</sequence>
<reference evidence="3 4" key="2">
    <citation type="journal article" date="2016" name="Appl. Microbiol. Biotechnol.">
        <title>Mutations improving production and secretion of extracellular lipase by Burkholderia glumae PG1.</title>
        <authorList>
            <person name="Knapp A."/>
            <person name="Voget S."/>
            <person name="Gao R."/>
            <person name="Zaburannyi N."/>
            <person name="Krysciak D."/>
            <person name="Breuer M."/>
            <person name="Hauer B."/>
            <person name="Streit W.R."/>
            <person name="Muller R."/>
            <person name="Daniel R."/>
            <person name="Jaeger K.E."/>
        </authorList>
    </citation>
    <scope>NUCLEOTIDE SEQUENCE [LARGE SCALE GENOMIC DNA]</scope>
    <source>
        <strain evidence="3 4">PG1</strain>
    </source>
</reference>
<dbReference type="EMBL" id="CP002580">
    <property type="protein sequence ID" value="AJK44736.1"/>
    <property type="molecule type" value="Genomic_DNA"/>
</dbReference>
<proteinExistence type="predicted"/>
<dbReference type="HOGENOM" id="CLU_053419_1_0_4"/>
<dbReference type="SUPFAM" id="SSF50475">
    <property type="entry name" value="FMN-binding split barrel"/>
    <property type="match status" value="1"/>
</dbReference>
<evidence type="ECO:0000313" key="3">
    <source>
        <dbReference type="EMBL" id="AJK44736.1"/>
    </source>
</evidence>